<dbReference type="Pfam" id="PF12705">
    <property type="entry name" value="PDDEXK_1"/>
    <property type="match status" value="1"/>
</dbReference>
<keyword evidence="2" id="KW-0378">Hydrolase</keyword>
<dbReference type="InterPro" id="IPR011604">
    <property type="entry name" value="PDDEXK-like_dom_sf"/>
</dbReference>
<dbReference type="GO" id="GO:0004527">
    <property type="term" value="F:exonuclease activity"/>
    <property type="evidence" value="ECO:0007669"/>
    <property type="project" value="UniProtKB-KW"/>
</dbReference>
<keyword evidence="2" id="KW-0269">Exonuclease</keyword>
<sequence>MTVVDLPLRSVSQLNQYTRCPQAYKLARIDKVWPRPAAWLPQGTAFHTVAEHIEKSLAEGRLVGLEEAQELFKEEYSKDIGALCEETPNFDWWFHSGPYNGERDIERRYHIGLEQVEKFMNWRSTKGQEIWWTPGITDPRCVVSDEANFTIPAATEERIIHRSECGCEPAKPAIELSFAIILDTPIGPIKVRGFIDAVVVVGGEPRVRDYKTGSKPGDDFQLGVYGLAIKKLYGVDVNTGDYFMAGKKGKKPVVTVPYDISEWTEEKVSERFHEVEKGIQSGEFEPLPEADKCAFCDVSYFCPVYQ</sequence>
<keyword evidence="2" id="KW-0540">Nuclease</keyword>
<organism evidence="2 3">
    <name type="scientific">Mycobacterium phage EagleEye</name>
    <dbReference type="NCBI Taxonomy" id="1429759"/>
    <lineage>
        <taxon>Viruses</taxon>
        <taxon>Duplodnaviria</taxon>
        <taxon>Heunggongvirae</taxon>
        <taxon>Uroviricota</taxon>
        <taxon>Caudoviricetes</taxon>
        <taxon>Eagleeyevirus</taxon>
        <taxon>Eagleeyevirus eagleeye</taxon>
    </lineage>
</organism>
<evidence type="ECO:0000259" key="1">
    <source>
        <dbReference type="Pfam" id="PF12705"/>
    </source>
</evidence>
<dbReference type="Proteomes" id="UP000019119">
    <property type="component" value="Segment"/>
</dbReference>
<dbReference type="GeneID" id="18502841"/>
<protein>
    <submittedName>
        <fullName evidence="2">Cas4 exonuclease</fullName>
    </submittedName>
</protein>
<evidence type="ECO:0000313" key="2">
    <source>
        <dbReference type="EMBL" id="AHG23859.1"/>
    </source>
</evidence>
<dbReference type="InterPro" id="IPR038726">
    <property type="entry name" value="PDDEXK_AddAB-type"/>
</dbReference>
<name>W0LMT5_9CAUD</name>
<accession>W0LMT5</accession>
<dbReference type="SUPFAM" id="SSF52980">
    <property type="entry name" value="Restriction endonuclease-like"/>
    <property type="match status" value="1"/>
</dbReference>
<evidence type="ECO:0000313" key="3">
    <source>
        <dbReference type="Proteomes" id="UP000019119"/>
    </source>
</evidence>
<dbReference type="EMBL" id="KF861510">
    <property type="protein sequence ID" value="AHG23859.1"/>
    <property type="molecule type" value="Genomic_DNA"/>
</dbReference>
<reference evidence="2 3" key="1">
    <citation type="submission" date="2013-11" db="EMBL/GenBank/DDBJ databases">
        <authorList>
            <person name="Awa H."/>
            <person name="Bernal J.T."/>
            <person name="Coelho R.E."/>
            <person name="Culpepper S.C."/>
            <person name="Devaraju V.S."/>
            <person name="Higgins R.T."/>
            <person name="Husein A.J."/>
            <person name="Johnston E.M."/>
            <person name="Jung J.A."/>
            <person name="Kanani-Hendijani T.A."/>
            <person name="Knapp R.E."/>
            <person name="Lepiocha N."/>
            <person name="McCarter A.J."/>
            <person name="Merlau P.R."/>
            <person name="Monfared M.S."/>
            <person name="Olney H.P."/>
            <person name="Pineda M.R."/>
            <person name="Pizzini S.E."/>
            <person name="Roberson D.J."/>
            <person name="Rodriguez J."/>
            <person name="Simpson N.A."/>
            <person name="Stevens S.C."/>
            <person name="Stroub-Tahmassi C.A."/>
            <person name="Syed N."/>
            <person name="Torres S.E."/>
            <person name="Townsend C.W."/>
            <person name="White X.E."/>
            <person name="Willette C.E."/>
            <person name="Deming K.E."/>
            <person name="Simon S.E."/>
            <person name="Benjamin R.C."/>
            <person name="Hughes L.E."/>
            <person name="Hale R.H."/>
            <person name="Lamson-Kim T."/>
            <person name="Visi D.H."/>
            <person name="Allen M.S."/>
            <person name="Bradley K.W."/>
            <person name="Clarke D.Q."/>
            <person name="Lewis M.F."/>
            <person name="Barker L.P."/>
            <person name="Bailey C."/>
            <person name="Asai D.J."/>
            <person name="Garber M.L."/>
            <person name="Bowman C.A."/>
            <person name="Russell D.A."/>
            <person name="Pope W.H."/>
            <person name="Jacobs-Sera D."/>
            <person name="Hendrix R.W."/>
            <person name="Hatfull G.F."/>
        </authorList>
    </citation>
    <scope>NUCLEOTIDE SEQUENCE [LARGE SCALE GENOMIC DNA]</scope>
</reference>
<feature type="domain" description="PD-(D/E)XK endonuclease-like" evidence="1">
    <location>
        <begin position="10"/>
        <end position="303"/>
    </location>
</feature>
<keyword evidence="3" id="KW-1185">Reference proteome</keyword>
<dbReference type="InterPro" id="IPR011335">
    <property type="entry name" value="Restrct_endonuc-II-like"/>
</dbReference>
<proteinExistence type="predicted"/>
<dbReference type="OrthoDB" id="4950at10239"/>
<dbReference type="KEGG" id="vg:18502841"/>
<dbReference type="Gene3D" id="3.90.320.10">
    <property type="match status" value="1"/>
</dbReference>
<gene>
    <name evidence="2" type="primary">79</name>
    <name evidence="2" type="ORF">PBI_EAGLEEYE_79</name>
</gene>
<dbReference type="RefSeq" id="YP_009005821.1">
    <property type="nucleotide sequence ID" value="NC_023564.1"/>
</dbReference>